<dbReference type="Proteomes" id="UP000324800">
    <property type="component" value="Unassembled WGS sequence"/>
</dbReference>
<protein>
    <submittedName>
        <fullName evidence="1">Uncharacterized protein</fullName>
    </submittedName>
</protein>
<gene>
    <name evidence="1" type="ORF">EZS28_022047</name>
</gene>
<proteinExistence type="predicted"/>
<sequence>MSRIEAENFLKIKTNKLHNRGYLISTNGIEDIFANSVIENEGGTIVSNQGGKVESQSQIINKALISQVHTEIEKRVDSKNYNRKVTFNICAEPALIGTSSSSHAITNGGAIVHEPTELKVVAPLVYNIGSFLVNGTGTMDIIADNFSSTGQRIISTIRSTTEQIHDDIAQSRYLLSGIMGEDVNMLIKEKDIETEGKLKLTVNMKAKKASLKSINESVLIQNSKNLEENKITTKTKRALPGFLTGGLSAVPMCGLVLAGSKVALTQPIGICALAASGIIGSLRGTESKVTTTDVEEQFDETIVKSNIDVQELTIKSGKDIILQSTNIPNKGVTLKPKGKVIRRKDEEKHTKNSSRKNDYSQLKNAAQHGVEVGSIVGDDEQTEQSFQQNLKNINFFEKIKSNVKSGINRAEKFIQSGRAKEVGKYLINKGIVRSEQALKELMIEFVTEQVLIRGGAAIGGLTGPTGAVIGAAAGATIFAAGKFTYKVISVKYQSEKAIIQVQQIMDEFEETNGIRSEHLIDAVESVYDLRSRELIKGGKGTSGRNYRRITSQLI</sequence>
<dbReference type="EMBL" id="SNRW01006791">
    <property type="protein sequence ID" value="KAA6382427.1"/>
    <property type="molecule type" value="Genomic_DNA"/>
</dbReference>
<reference evidence="1 2" key="1">
    <citation type="submission" date="2019-03" db="EMBL/GenBank/DDBJ databases">
        <title>Single cell metagenomics reveals metabolic interactions within the superorganism composed of flagellate Streblomastix strix and complex community of Bacteroidetes bacteria on its surface.</title>
        <authorList>
            <person name="Treitli S.C."/>
            <person name="Kolisko M."/>
            <person name="Husnik F."/>
            <person name="Keeling P."/>
            <person name="Hampl V."/>
        </authorList>
    </citation>
    <scope>NUCLEOTIDE SEQUENCE [LARGE SCALE GENOMIC DNA]</scope>
    <source>
        <strain evidence="1">ST1C</strain>
    </source>
</reference>
<dbReference type="AlphaFoldDB" id="A0A5J4VIG4"/>
<name>A0A5J4VIG4_9EUKA</name>
<evidence type="ECO:0000313" key="2">
    <source>
        <dbReference type="Proteomes" id="UP000324800"/>
    </source>
</evidence>
<organism evidence="1 2">
    <name type="scientific">Streblomastix strix</name>
    <dbReference type="NCBI Taxonomy" id="222440"/>
    <lineage>
        <taxon>Eukaryota</taxon>
        <taxon>Metamonada</taxon>
        <taxon>Preaxostyla</taxon>
        <taxon>Oxymonadida</taxon>
        <taxon>Streblomastigidae</taxon>
        <taxon>Streblomastix</taxon>
    </lineage>
</organism>
<accession>A0A5J4VIG4</accession>
<comment type="caution">
    <text evidence="1">The sequence shown here is derived from an EMBL/GenBank/DDBJ whole genome shotgun (WGS) entry which is preliminary data.</text>
</comment>
<evidence type="ECO:0000313" key="1">
    <source>
        <dbReference type="EMBL" id="KAA6382427.1"/>
    </source>
</evidence>